<reference evidence="4 5" key="3">
    <citation type="journal article" date="2010" name="BMC Genomics">
        <title>Transcriptome sequencing and comparative analysis of cucumber flowers with different sex types.</title>
        <authorList>
            <person name="Guo S."/>
            <person name="Zheng Y."/>
            <person name="Joung J.G."/>
            <person name="Liu S."/>
            <person name="Zhang Z."/>
            <person name="Crasta O.R."/>
            <person name="Sobral B.W."/>
            <person name="Xu Y."/>
            <person name="Huang S."/>
            <person name="Fei Z."/>
        </authorList>
    </citation>
    <scope>NUCLEOTIDE SEQUENCE [LARGE SCALE GENOMIC DNA]</scope>
    <source>
        <strain evidence="5">cv. 9930</strain>
    </source>
</reference>
<reference evidence="4 5" key="2">
    <citation type="journal article" date="2009" name="PLoS ONE">
        <title>An integrated genetic and cytogenetic map of the cucumber genome.</title>
        <authorList>
            <person name="Ren Y."/>
            <person name="Zhang Z."/>
            <person name="Liu J."/>
            <person name="Staub J.E."/>
            <person name="Han Y."/>
            <person name="Cheng Z."/>
            <person name="Li X."/>
            <person name="Lu J."/>
            <person name="Miao H."/>
            <person name="Kang H."/>
            <person name="Xie B."/>
            <person name="Gu X."/>
            <person name="Wang X."/>
            <person name="Du Y."/>
            <person name="Jin W."/>
            <person name="Huang S."/>
        </authorList>
    </citation>
    <scope>NUCLEOTIDE SEQUENCE [LARGE SCALE GENOMIC DNA]</scope>
    <source>
        <strain evidence="5">cv. 9930</strain>
    </source>
</reference>
<evidence type="ECO:0000259" key="3">
    <source>
        <dbReference type="Pfam" id="PF14547"/>
    </source>
</evidence>
<keyword evidence="5" id="KW-1185">Reference proteome</keyword>
<evidence type="ECO:0000256" key="2">
    <source>
        <dbReference type="SAM" id="SignalP"/>
    </source>
</evidence>
<evidence type="ECO:0000313" key="5">
    <source>
        <dbReference type="Proteomes" id="UP000029981"/>
    </source>
</evidence>
<keyword evidence="2" id="KW-0732">Signal</keyword>
<dbReference type="SUPFAM" id="SSF47699">
    <property type="entry name" value="Bifunctional inhibitor/lipid-transfer protein/seed storage 2S albumin"/>
    <property type="match status" value="1"/>
</dbReference>
<accession>A0A0A0L1L8</accession>
<feature type="domain" description="Hydrophobic seed protein" evidence="3">
    <location>
        <begin position="41"/>
        <end position="117"/>
    </location>
</feature>
<dbReference type="KEGG" id="csv:105435063"/>
<dbReference type="Pfam" id="PF14547">
    <property type="entry name" value="Hydrophob_seed"/>
    <property type="match status" value="1"/>
</dbReference>
<dbReference type="STRING" id="3659.A0A0A0L1L8"/>
<dbReference type="InterPro" id="IPR027923">
    <property type="entry name" value="Hydrophob_seed_dom"/>
</dbReference>
<sequence>MSSSNKSFSLALFFCLNLILFSSLAIAQPIVPASSPTPNCSRNVRVCASVLNIVNLTIGQNLGPCCQLIQGLAAAEVDICIQTAISNELRASLSGLPPVNLSVESFVLRILLSRCNRAT</sequence>
<feature type="chain" id="PRO_5001965750" description="Hydrophobic seed protein domain-containing protein" evidence="2">
    <location>
        <begin position="28"/>
        <end position="119"/>
    </location>
</feature>
<dbReference type="InterPro" id="IPR051636">
    <property type="entry name" value="Plant_LTP/defense-related"/>
</dbReference>
<dbReference type="Gramene" id="KGN55885">
    <property type="protein sequence ID" value="KGN55885"/>
    <property type="gene ID" value="Csa_3G027190"/>
</dbReference>
<gene>
    <name evidence="4" type="ORF">Csa_3G027190</name>
</gene>
<reference evidence="4 5" key="4">
    <citation type="journal article" date="2011" name="BMC Genomics">
        <title>RNA-Seq improves annotation of protein-coding genes in the cucumber genome.</title>
        <authorList>
            <person name="Li Z."/>
            <person name="Zhang Z."/>
            <person name="Yan P."/>
            <person name="Huang S."/>
            <person name="Fei Z."/>
            <person name="Lin K."/>
        </authorList>
    </citation>
    <scope>NUCLEOTIDE SEQUENCE [LARGE SCALE GENOMIC DNA]</scope>
    <source>
        <strain evidence="5">cv. 9930</strain>
    </source>
</reference>
<protein>
    <recommendedName>
        <fullName evidence="3">Hydrophobic seed protein domain-containing protein</fullName>
    </recommendedName>
</protein>
<reference evidence="4 5" key="1">
    <citation type="journal article" date="2009" name="Nat. Genet.">
        <title>The genome of the cucumber, Cucumis sativus L.</title>
        <authorList>
            <person name="Huang S."/>
            <person name="Li R."/>
            <person name="Zhang Z."/>
            <person name="Li L."/>
            <person name="Gu X."/>
            <person name="Fan W."/>
            <person name="Lucas W.J."/>
            <person name="Wang X."/>
            <person name="Xie B."/>
            <person name="Ni P."/>
            <person name="Ren Y."/>
            <person name="Zhu H."/>
            <person name="Li J."/>
            <person name="Lin K."/>
            <person name="Jin W."/>
            <person name="Fei Z."/>
            <person name="Li G."/>
            <person name="Staub J."/>
            <person name="Kilian A."/>
            <person name="van der Vossen E.A."/>
            <person name="Wu Y."/>
            <person name="Guo J."/>
            <person name="He J."/>
            <person name="Jia Z."/>
            <person name="Ren Y."/>
            <person name="Tian G."/>
            <person name="Lu Y."/>
            <person name="Ruan J."/>
            <person name="Qian W."/>
            <person name="Wang M."/>
            <person name="Huang Q."/>
            <person name="Li B."/>
            <person name="Xuan Z."/>
            <person name="Cao J."/>
            <person name="Asan"/>
            <person name="Wu Z."/>
            <person name="Zhang J."/>
            <person name="Cai Q."/>
            <person name="Bai Y."/>
            <person name="Zhao B."/>
            <person name="Han Y."/>
            <person name="Li Y."/>
            <person name="Li X."/>
            <person name="Wang S."/>
            <person name="Shi Q."/>
            <person name="Liu S."/>
            <person name="Cho W.K."/>
            <person name="Kim J.Y."/>
            <person name="Xu Y."/>
            <person name="Heller-Uszynska K."/>
            <person name="Miao H."/>
            <person name="Cheng Z."/>
            <person name="Zhang S."/>
            <person name="Wu J."/>
            <person name="Yang Y."/>
            <person name="Kang H."/>
            <person name="Li M."/>
            <person name="Liang H."/>
            <person name="Ren X."/>
            <person name="Shi Z."/>
            <person name="Wen M."/>
            <person name="Jian M."/>
            <person name="Yang H."/>
            <person name="Zhang G."/>
            <person name="Yang Z."/>
            <person name="Chen R."/>
            <person name="Liu S."/>
            <person name="Li J."/>
            <person name="Ma L."/>
            <person name="Liu H."/>
            <person name="Zhou Y."/>
            <person name="Zhao J."/>
            <person name="Fang X."/>
            <person name="Li G."/>
            <person name="Fang L."/>
            <person name="Li Y."/>
            <person name="Liu D."/>
            <person name="Zheng H."/>
            <person name="Zhang Y."/>
            <person name="Qin N."/>
            <person name="Li Z."/>
            <person name="Yang G."/>
            <person name="Yang S."/>
            <person name="Bolund L."/>
            <person name="Kristiansen K."/>
            <person name="Zheng H."/>
            <person name="Li S."/>
            <person name="Zhang X."/>
            <person name="Yang H."/>
            <person name="Wang J."/>
            <person name="Sun R."/>
            <person name="Zhang B."/>
            <person name="Jiang S."/>
            <person name="Wang J."/>
            <person name="Du Y."/>
            <person name="Li S."/>
        </authorList>
    </citation>
    <scope>NUCLEOTIDE SEQUENCE [LARGE SCALE GENOMIC DNA]</scope>
    <source>
        <strain evidence="5">cv. 9930</strain>
    </source>
</reference>
<dbReference type="AlphaFoldDB" id="A0A0A0L1L8"/>
<dbReference type="Proteomes" id="UP000029981">
    <property type="component" value="Chromosome 3"/>
</dbReference>
<dbReference type="EMBL" id="CM002924">
    <property type="protein sequence ID" value="KGN55885.1"/>
    <property type="molecule type" value="Genomic_DNA"/>
</dbReference>
<evidence type="ECO:0000313" key="4">
    <source>
        <dbReference type="EMBL" id="KGN55885.1"/>
    </source>
</evidence>
<proteinExistence type="inferred from homology"/>
<evidence type="ECO:0000256" key="1">
    <source>
        <dbReference type="ARBA" id="ARBA00008965"/>
    </source>
</evidence>
<dbReference type="PANTHER" id="PTHR31731">
    <property type="match status" value="1"/>
</dbReference>
<dbReference type="InterPro" id="IPR036312">
    <property type="entry name" value="Bifun_inhib/LTP/seed_sf"/>
</dbReference>
<dbReference type="Gene3D" id="1.10.110.10">
    <property type="entry name" value="Plant lipid-transfer and hydrophobic proteins"/>
    <property type="match status" value="1"/>
</dbReference>
<comment type="similarity">
    <text evidence="1">Belongs to the plant LTP family. PEARLI1 subfamily.</text>
</comment>
<feature type="signal peptide" evidence="2">
    <location>
        <begin position="1"/>
        <end position="27"/>
    </location>
</feature>
<organism evidence="4 5">
    <name type="scientific">Cucumis sativus</name>
    <name type="common">Cucumber</name>
    <dbReference type="NCBI Taxonomy" id="3659"/>
    <lineage>
        <taxon>Eukaryota</taxon>
        <taxon>Viridiplantae</taxon>
        <taxon>Streptophyta</taxon>
        <taxon>Embryophyta</taxon>
        <taxon>Tracheophyta</taxon>
        <taxon>Spermatophyta</taxon>
        <taxon>Magnoliopsida</taxon>
        <taxon>eudicotyledons</taxon>
        <taxon>Gunneridae</taxon>
        <taxon>Pentapetalae</taxon>
        <taxon>rosids</taxon>
        <taxon>fabids</taxon>
        <taxon>Cucurbitales</taxon>
        <taxon>Cucurbitaceae</taxon>
        <taxon>Benincaseae</taxon>
        <taxon>Cucumis</taxon>
    </lineage>
</organism>
<name>A0A0A0L1L8_CUCSA</name>